<reference evidence="8" key="2">
    <citation type="journal article" date="2021" name="PeerJ">
        <title>Extensive microbial diversity within the chicken gut microbiome revealed by metagenomics and culture.</title>
        <authorList>
            <person name="Gilroy R."/>
            <person name="Ravi A."/>
            <person name="Getino M."/>
            <person name="Pursley I."/>
            <person name="Horton D.L."/>
            <person name="Alikhan N.F."/>
            <person name="Baker D."/>
            <person name="Gharbi K."/>
            <person name="Hall N."/>
            <person name="Watson M."/>
            <person name="Adriaenssens E.M."/>
            <person name="Foster-Nyarko E."/>
            <person name="Jarju S."/>
            <person name="Secka A."/>
            <person name="Antonio M."/>
            <person name="Oren A."/>
            <person name="Chaudhuri R.R."/>
            <person name="La Ragione R."/>
            <person name="Hildebrand F."/>
            <person name="Pallen M.J."/>
        </authorList>
    </citation>
    <scope>NUCLEOTIDE SEQUENCE</scope>
    <source>
        <strain evidence="8">CHK188-20938</strain>
    </source>
</reference>
<organism evidence="8 9">
    <name type="scientific">Candidatus Scatomonas pullistercoris</name>
    <dbReference type="NCBI Taxonomy" id="2840920"/>
    <lineage>
        <taxon>Bacteria</taxon>
        <taxon>Bacillati</taxon>
        <taxon>Bacillota</taxon>
        <taxon>Clostridia</taxon>
        <taxon>Lachnospirales</taxon>
        <taxon>Lachnospiraceae</taxon>
        <taxon>Lachnospiraceae incertae sedis</taxon>
        <taxon>Candidatus Scatomonas</taxon>
    </lineage>
</organism>
<dbReference type="GO" id="GO:0009423">
    <property type="term" value="P:chorismate biosynthetic process"/>
    <property type="evidence" value="ECO:0007669"/>
    <property type="project" value="UniProtKB-UniRule"/>
</dbReference>
<gene>
    <name evidence="7" type="primary">aroK</name>
    <name evidence="8" type="ORF">IAB71_07620</name>
</gene>
<dbReference type="EC" id="2.7.1.71" evidence="7"/>
<dbReference type="Proteomes" id="UP000824169">
    <property type="component" value="Unassembled WGS sequence"/>
</dbReference>
<accession>A0A9D1P352</accession>
<dbReference type="InterPro" id="IPR031322">
    <property type="entry name" value="Shikimate/glucono_kinase"/>
</dbReference>
<dbReference type="Pfam" id="PF01202">
    <property type="entry name" value="SKI"/>
    <property type="match status" value="1"/>
</dbReference>
<evidence type="ECO:0000256" key="6">
    <source>
        <dbReference type="ARBA" id="ARBA00023141"/>
    </source>
</evidence>
<feature type="binding site" evidence="7">
    <location>
        <position position="39"/>
    </location>
    <ligand>
        <name>substrate</name>
    </ligand>
</feature>
<evidence type="ECO:0000313" key="9">
    <source>
        <dbReference type="Proteomes" id="UP000824169"/>
    </source>
</evidence>
<comment type="catalytic activity">
    <reaction evidence="7">
        <text>shikimate + ATP = 3-phosphoshikimate + ADP + H(+)</text>
        <dbReference type="Rhea" id="RHEA:13121"/>
        <dbReference type="ChEBI" id="CHEBI:15378"/>
        <dbReference type="ChEBI" id="CHEBI:30616"/>
        <dbReference type="ChEBI" id="CHEBI:36208"/>
        <dbReference type="ChEBI" id="CHEBI:145989"/>
        <dbReference type="ChEBI" id="CHEBI:456216"/>
        <dbReference type="EC" id="2.7.1.71"/>
    </reaction>
</comment>
<keyword evidence="7" id="KW-0479">Metal-binding</keyword>
<sequence>MSQRKIPGSLFLIGFMGAGKSAVSACLHKRYGMELLEMDQEIERREGMKISRIFESRGEEYFRRAETDLLGELQGRSGLVVSCGGGAAMRPENVALMKQAGRIVLLRAKPETILKRVSENDDRPLLRGRKTAEGIRELMDRRSPVYEAACDLAVDTDEKSVDEICREILNRVREDS</sequence>
<proteinExistence type="inferred from homology"/>
<dbReference type="PANTHER" id="PTHR21087">
    <property type="entry name" value="SHIKIMATE KINASE"/>
    <property type="match status" value="1"/>
</dbReference>
<dbReference type="GO" id="GO:0000287">
    <property type="term" value="F:magnesium ion binding"/>
    <property type="evidence" value="ECO:0007669"/>
    <property type="project" value="UniProtKB-UniRule"/>
</dbReference>
<dbReference type="InterPro" id="IPR000623">
    <property type="entry name" value="Shikimate_kinase/TSH1"/>
</dbReference>
<reference evidence="8" key="1">
    <citation type="submission" date="2020-10" db="EMBL/GenBank/DDBJ databases">
        <authorList>
            <person name="Gilroy R."/>
        </authorList>
    </citation>
    <scope>NUCLEOTIDE SEQUENCE</scope>
    <source>
        <strain evidence="8">CHK188-20938</strain>
    </source>
</reference>
<comment type="caution">
    <text evidence="7">Lacks conserved residue(s) required for the propagation of feature annotation.</text>
</comment>
<dbReference type="EMBL" id="DVOO01000022">
    <property type="protein sequence ID" value="HIV25634.1"/>
    <property type="molecule type" value="Genomic_DNA"/>
</dbReference>
<feature type="binding site" evidence="7">
    <location>
        <position position="21"/>
    </location>
    <ligand>
        <name>Mg(2+)</name>
        <dbReference type="ChEBI" id="CHEBI:18420"/>
    </ligand>
</feature>
<protein>
    <recommendedName>
        <fullName evidence="7">Shikimate kinase</fullName>
        <shortName evidence="7">SK</shortName>
        <ecNumber evidence="7">2.7.1.71</ecNumber>
    </recommendedName>
</protein>
<feature type="binding site" evidence="7">
    <location>
        <position position="63"/>
    </location>
    <ligand>
        <name>substrate</name>
    </ligand>
</feature>
<comment type="subunit">
    <text evidence="7">Monomer.</text>
</comment>
<keyword evidence="2 7" id="KW-0808">Transferase</keyword>
<comment type="caution">
    <text evidence="8">The sequence shown here is derived from an EMBL/GenBank/DDBJ whole genome shotgun (WGS) entry which is preliminary data.</text>
</comment>
<dbReference type="GO" id="GO:0005829">
    <property type="term" value="C:cytosol"/>
    <property type="evidence" value="ECO:0007669"/>
    <property type="project" value="TreeGrafter"/>
</dbReference>
<keyword evidence="6 7" id="KW-0057">Aromatic amino acid biosynthesis</keyword>
<dbReference type="GO" id="GO:0004765">
    <property type="term" value="F:shikimate kinase activity"/>
    <property type="evidence" value="ECO:0007669"/>
    <property type="project" value="UniProtKB-UniRule"/>
</dbReference>
<feature type="binding site" evidence="7">
    <location>
        <begin position="17"/>
        <end position="22"/>
    </location>
    <ligand>
        <name>ATP</name>
        <dbReference type="ChEBI" id="CHEBI:30616"/>
    </ligand>
</feature>
<dbReference type="PANTHER" id="PTHR21087:SF16">
    <property type="entry name" value="SHIKIMATE KINASE 1, CHLOROPLASTIC"/>
    <property type="match status" value="1"/>
</dbReference>
<dbReference type="GO" id="GO:0005524">
    <property type="term" value="F:ATP binding"/>
    <property type="evidence" value="ECO:0007669"/>
    <property type="project" value="UniProtKB-UniRule"/>
</dbReference>
<keyword evidence="1 7" id="KW-0028">Amino-acid biosynthesis</keyword>
<dbReference type="Gene3D" id="3.40.50.300">
    <property type="entry name" value="P-loop containing nucleotide triphosphate hydrolases"/>
    <property type="match status" value="1"/>
</dbReference>
<feature type="binding site" evidence="7">
    <location>
        <position position="123"/>
    </location>
    <ligand>
        <name>ATP</name>
        <dbReference type="ChEBI" id="CHEBI:30616"/>
    </ligand>
</feature>
<dbReference type="SUPFAM" id="SSF52540">
    <property type="entry name" value="P-loop containing nucleoside triphosphate hydrolases"/>
    <property type="match status" value="1"/>
</dbReference>
<name>A0A9D1P352_9FIRM</name>
<evidence type="ECO:0000256" key="4">
    <source>
        <dbReference type="ARBA" id="ARBA00022777"/>
    </source>
</evidence>
<keyword evidence="7" id="KW-0460">Magnesium</keyword>
<comment type="similarity">
    <text evidence="7">Belongs to the shikimate kinase family.</text>
</comment>
<keyword evidence="7" id="KW-0963">Cytoplasm</keyword>
<dbReference type="PRINTS" id="PR01100">
    <property type="entry name" value="SHIKIMTKNASE"/>
</dbReference>
<keyword evidence="4 7" id="KW-0418">Kinase</keyword>
<dbReference type="GO" id="GO:0009073">
    <property type="term" value="P:aromatic amino acid family biosynthetic process"/>
    <property type="evidence" value="ECO:0007669"/>
    <property type="project" value="UniProtKB-KW"/>
</dbReference>
<keyword evidence="5 7" id="KW-0067">ATP-binding</keyword>
<feature type="binding site" evidence="7">
    <location>
        <position position="142"/>
    </location>
    <ligand>
        <name>substrate</name>
    </ligand>
</feature>
<dbReference type="CDD" id="cd00464">
    <property type="entry name" value="SK"/>
    <property type="match status" value="1"/>
</dbReference>
<evidence type="ECO:0000256" key="1">
    <source>
        <dbReference type="ARBA" id="ARBA00022605"/>
    </source>
</evidence>
<evidence type="ECO:0000256" key="7">
    <source>
        <dbReference type="HAMAP-Rule" id="MF_00109"/>
    </source>
</evidence>
<evidence type="ECO:0000313" key="8">
    <source>
        <dbReference type="EMBL" id="HIV25634.1"/>
    </source>
</evidence>
<evidence type="ECO:0000256" key="5">
    <source>
        <dbReference type="ARBA" id="ARBA00022840"/>
    </source>
</evidence>
<comment type="subcellular location">
    <subcellularLocation>
        <location evidence="7">Cytoplasm</location>
    </subcellularLocation>
</comment>
<evidence type="ECO:0000256" key="3">
    <source>
        <dbReference type="ARBA" id="ARBA00022741"/>
    </source>
</evidence>
<comment type="function">
    <text evidence="7">Catalyzes the specific phosphorylation of the 3-hydroxyl group of shikimic acid using ATP as a cosubstrate.</text>
</comment>
<evidence type="ECO:0000256" key="2">
    <source>
        <dbReference type="ARBA" id="ARBA00022679"/>
    </source>
</evidence>
<dbReference type="GO" id="GO:0008652">
    <property type="term" value="P:amino acid biosynthetic process"/>
    <property type="evidence" value="ECO:0007669"/>
    <property type="project" value="UniProtKB-KW"/>
</dbReference>
<feature type="binding site" evidence="7">
    <location>
        <position position="85"/>
    </location>
    <ligand>
        <name>substrate</name>
    </ligand>
</feature>
<dbReference type="AlphaFoldDB" id="A0A9D1P352"/>
<dbReference type="HAMAP" id="MF_00109">
    <property type="entry name" value="Shikimate_kinase"/>
    <property type="match status" value="1"/>
</dbReference>
<comment type="cofactor">
    <cofactor evidence="7">
        <name>Mg(2+)</name>
        <dbReference type="ChEBI" id="CHEBI:18420"/>
    </cofactor>
    <text evidence="7">Binds 1 Mg(2+) ion per subunit.</text>
</comment>
<dbReference type="InterPro" id="IPR027417">
    <property type="entry name" value="P-loop_NTPase"/>
</dbReference>
<comment type="pathway">
    <text evidence="7">Metabolic intermediate biosynthesis; chorismate biosynthesis; chorismate from D-erythrose 4-phosphate and phosphoenolpyruvate: step 5/7.</text>
</comment>
<keyword evidence="3 7" id="KW-0547">Nucleotide-binding</keyword>